<comment type="similarity">
    <text evidence="1">Belongs to the AAA ATPase family.</text>
</comment>
<evidence type="ECO:0000313" key="6">
    <source>
        <dbReference type="EMBL" id="KAJ8761287.1"/>
    </source>
</evidence>
<dbReference type="Gene3D" id="1.10.8.60">
    <property type="match status" value="1"/>
</dbReference>
<name>A0AAV8T3G8_9ROSI</name>
<dbReference type="CDD" id="cd19481">
    <property type="entry name" value="RecA-like_protease"/>
    <property type="match status" value="1"/>
</dbReference>
<dbReference type="GO" id="GO:0016887">
    <property type="term" value="F:ATP hydrolysis activity"/>
    <property type="evidence" value="ECO:0007669"/>
    <property type="project" value="InterPro"/>
</dbReference>
<accession>A0AAV8T3G8</accession>
<dbReference type="SUPFAM" id="SSF52540">
    <property type="entry name" value="P-loop containing nucleoside triphosphate hydrolases"/>
    <property type="match status" value="1"/>
</dbReference>
<gene>
    <name evidence="6" type="ORF">K2173_001343</name>
</gene>
<comment type="caution">
    <text evidence="6">The sequence shown here is derived from an EMBL/GenBank/DDBJ whole genome shotgun (WGS) entry which is preliminary data.</text>
</comment>
<evidence type="ECO:0000256" key="4">
    <source>
        <dbReference type="SAM" id="MobiDB-lite"/>
    </source>
</evidence>
<dbReference type="GO" id="GO:0000502">
    <property type="term" value="C:proteasome complex"/>
    <property type="evidence" value="ECO:0007669"/>
    <property type="project" value="UniProtKB-ARBA"/>
</dbReference>
<proteinExistence type="inferred from homology"/>
<reference evidence="6 7" key="1">
    <citation type="submission" date="2021-09" db="EMBL/GenBank/DDBJ databases">
        <title>Genomic insights and catalytic innovation underlie evolution of tropane alkaloids biosynthesis.</title>
        <authorList>
            <person name="Wang Y.-J."/>
            <person name="Tian T."/>
            <person name="Huang J.-P."/>
            <person name="Huang S.-X."/>
        </authorList>
    </citation>
    <scope>NUCLEOTIDE SEQUENCE [LARGE SCALE GENOMIC DNA]</scope>
    <source>
        <strain evidence="6">KIB-2018</strain>
        <tissue evidence="6">Leaf</tissue>
    </source>
</reference>
<feature type="region of interest" description="Disordered" evidence="4">
    <location>
        <begin position="85"/>
        <end position="105"/>
    </location>
</feature>
<dbReference type="Proteomes" id="UP001159364">
    <property type="component" value="Linkage Group LG06"/>
</dbReference>
<protein>
    <recommendedName>
        <fullName evidence="5">AAA+ ATPase domain-containing protein</fullName>
    </recommendedName>
</protein>
<evidence type="ECO:0000256" key="2">
    <source>
        <dbReference type="ARBA" id="ARBA00022741"/>
    </source>
</evidence>
<keyword evidence="3" id="KW-0067">ATP-binding</keyword>
<keyword evidence="2" id="KW-0547">Nucleotide-binding</keyword>
<evidence type="ECO:0000256" key="1">
    <source>
        <dbReference type="ARBA" id="ARBA00006914"/>
    </source>
</evidence>
<dbReference type="GO" id="GO:0005524">
    <property type="term" value="F:ATP binding"/>
    <property type="evidence" value="ECO:0007669"/>
    <property type="project" value="UniProtKB-KW"/>
</dbReference>
<feature type="domain" description="AAA+ ATPase" evidence="5">
    <location>
        <begin position="345"/>
        <end position="480"/>
    </location>
</feature>
<dbReference type="InterPro" id="IPR003593">
    <property type="entry name" value="AAA+_ATPase"/>
</dbReference>
<dbReference type="InterPro" id="IPR050221">
    <property type="entry name" value="26S_Proteasome_ATPase"/>
</dbReference>
<dbReference type="SMART" id="SM00382">
    <property type="entry name" value="AAA"/>
    <property type="match status" value="1"/>
</dbReference>
<dbReference type="Pfam" id="PF00004">
    <property type="entry name" value="AAA"/>
    <property type="match status" value="1"/>
</dbReference>
<sequence>MSVFAKLARAAKACRVPTAAKTPNFSATPLNYITPRSFHRLEFQRPKLDFGVKYPYMLPCLLSGLLGGVFINVAYADNNEASVKPHLPSESASNFTDMEETVKRERGRIEESLRNKGMKYGSYPRYSVAVNGQKITVKFRIPPESDIPQLIANLVSNIGLKVDGHNGGTEILLRAWDSAVAWQLMLNRPVKQTERAADKDPTRNINTTEGDLSILIFRSLLSKDKPEIEFIKSGSFSNSELDALVSLLELASQKQKSLDRNPGEGTVNNSSVEKIATSLESMGVRVYGLEQTESDLSNGEISWDNIVGYEQQKREIEDTILLALHSPEVYDDIARGTRHKFEPNRPRAVLFEGPPGTGKTSSARFIATQAGVPFLYVPLEVIMSKYYGESERLFGKIFSLANELPSGAILFLDEIDSLAVVRQDSTHEASRRILSLLLRQIDGFDQNKKIVIIAATNRKQDLDPAMMSRFNSIITFDLPDEQSRQKIAAYYAKHLKESELEEFAKISEDMSGRDIRDVCEQAERSWASKIIRGQAAKDGEKGCLPPFSEYVHSATTRRKALSSIADLRKNSSNKDTPSVLGIGYSYG</sequence>
<dbReference type="AlphaFoldDB" id="A0AAV8T3G8"/>
<dbReference type="EMBL" id="JAIWQS010000006">
    <property type="protein sequence ID" value="KAJ8761287.1"/>
    <property type="molecule type" value="Genomic_DNA"/>
</dbReference>
<evidence type="ECO:0000256" key="3">
    <source>
        <dbReference type="ARBA" id="ARBA00022840"/>
    </source>
</evidence>
<evidence type="ECO:0000313" key="7">
    <source>
        <dbReference type="Proteomes" id="UP001159364"/>
    </source>
</evidence>
<dbReference type="Gene3D" id="3.40.50.300">
    <property type="entry name" value="P-loop containing nucleotide triphosphate hydrolases"/>
    <property type="match status" value="1"/>
</dbReference>
<dbReference type="InterPro" id="IPR003959">
    <property type="entry name" value="ATPase_AAA_core"/>
</dbReference>
<dbReference type="PANTHER" id="PTHR23073">
    <property type="entry name" value="26S PROTEASOME REGULATORY SUBUNIT"/>
    <property type="match status" value="1"/>
</dbReference>
<organism evidence="6 7">
    <name type="scientific">Erythroxylum novogranatense</name>
    <dbReference type="NCBI Taxonomy" id="1862640"/>
    <lineage>
        <taxon>Eukaryota</taxon>
        <taxon>Viridiplantae</taxon>
        <taxon>Streptophyta</taxon>
        <taxon>Embryophyta</taxon>
        <taxon>Tracheophyta</taxon>
        <taxon>Spermatophyta</taxon>
        <taxon>Magnoliopsida</taxon>
        <taxon>eudicotyledons</taxon>
        <taxon>Gunneridae</taxon>
        <taxon>Pentapetalae</taxon>
        <taxon>rosids</taxon>
        <taxon>fabids</taxon>
        <taxon>Malpighiales</taxon>
        <taxon>Erythroxylaceae</taxon>
        <taxon>Erythroxylum</taxon>
    </lineage>
</organism>
<dbReference type="InterPro" id="IPR027417">
    <property type="entry name" value="P-loop_NTPase"/>
</dbReference>
<evidence type="ECO:0000259" key="5">
    <source>
        <dbReference type="SMART" id="SM00382"/>
    </source>
</evidence>
<keyword evidence="7" id="KW-1185">Reference proteome</keyword>